<dbReference type="Gramene" id="TVU25894">
    <property type="protein sequence ID" value="TVU25894"/>
    <property type="gene ID" value="EJB05_28413"/>
</dbReference>
<evidence type="ECO:0000256" key="1">
    <source>
        <dbReference type="ARBA" id="ARBA00004123"/>
    </source>
</evidence>
<evidence type="ECO:0000259" key="6">
    <source>
        <dbReference type="PROSITE" id="PS50811"/>
    </source>
</evidence>
<dbReference type="GO" id="GO:0005634">
    <property type="term" value="C:nucleus"/>
    <property type="evidence" value="ECO:0007669"/>
    <property type="project" value="UniProtKB-SubCell"/>
</dbReference>
<dbReference type="InterPro" id="IPR036576">
    <property type="entry name" value="WRKY_dom_sf"/>
</dbReference>
<dbReference type="Proteomes" id="UP000324897">
    <property type="component" value="Chromosome 2"/>
</dbReference>
<dbReference type="PANTHER" id="PTHR31282">
    <property type="entry name" value="WRKY TRANSCRIPTION FACTOR 21-RELATED"/>
    <property type="match status" value="1"/>
</dbReference>
<evidence type="ECO:0000313" key="7">
    <source>
        <dbReference type="EMBL" id="TVU25894.1"/>
    </source>
</evidence>
<evidence type="ECO:0000256" key="3">
    <source>
        <dbReference type="ARBA" id="ARBA00023125"/>
    </source>
</evidence>
<dbReference type="InterPro" id="IPR044810">
    <property type="entry name" value="WRKY_plant"/>
</dbReference>
<evidence type="ECO:0000256" key="4">
    <source>
        <dbReference type="ARBA" id="ARBA00023163"/>
    </source>
</evidence>
<comment type="subcellular location">
    <subcellularLocation>
        <location evidence="1">Nucleus</location>
    </subcellularLocation>
</comment>
<dbReference type="SMART" id="SM00774">
    <property type="entry name" value="WRKY"/>
    <property type="match status" value="1"/>
</dbReference>
<reference evidence="7 8" key="1">
    <citation type="journal article" date="2019" name="Sci. Rep.">
        <title>A high-quality genome of Eragrostis curvula grass provides insights into Poaceae evolution and supports new strategies to enhance forage quality.</title>
        <authorList>
            <person name="Carballo J."/>
            <person name="Santos B.A.C.M."/>
            <person name="Zappacosta D."/>
            <person name="Garbus I."/>
            <person name="Selva J.P."/>
            <person name="Gallo C.A."/>
            <person name="Diaz A."/>
            <person name="Albertini E."/>
            <person name="Caccamo M."/>
            <person name="Echenique V."/>
        </authorList>
    </citation>
    <scope>NUCLEOTIDE SEQUENCE [LARGE SCALE GENOMIC DNA]</scope>
    <source>
        <strain evidence="8">cv. Victoria</strain>
        <tissue evidence="7">Leaf</tissue>
    </source>
</reference>
<evidence type="ECO:0000256" key="5">
    <source>
        <dbReference type="ARBA" id="ARBA00023242"/>
    </source>
</evidence>
<dbReference type="Gene3D" id="2.20.25.80">
    <property type="entry name" value="WRKY domain"/>
    <property type="match status" value="1"/>
</dbReference>
<protein>
    <submittedName>
        <fullName evidence="7">EcWRKY-6</fullName>
    </submittedName>
</protein>
<dbReference type="AlphaFoldDB" id="A0A5J9UR84"/>
<dbReference type="InterPro" id="IPR003657">
    <property type="entry name" value="WRKY_dom"/>
</dbReference>
<dbReference type="Pfam" id="PF03106">
    <property type="entry name" value="WRKY"/>
    <property type="match status" value="1"/>
</dbReference>
<gene>
    <name evidence="7" type="ORF">EJB05_28413</name>
</gene>
<dbReference type="OrthoDB" id="692077at2759"/>
<dbReference type="GO" id="GO:0003700">
    <property type="term" value="F:DNA-binding transcription factor activity"/>
    <property type="evidence" value="ECO:0007669"/>
    <property type="project" value="InterPro"/>
</dbReference>
<accession>A0A5J9UR84</accession>
<name>A0A5J9UR84_9POAL</name>
<sequence>MATLDADRLLVVVEPREREAPSQADAAAEEHGATEIPLAGVLVQRWLARGSVERFLGGALCGTSARRKTDDDGDDDRLWERRRRCERMDSVPERDGAAREVAQVYEFIKSQQPLLLQYCNEQTQSKTSELALSLISEALRGLHVALSVINHQPSAAAAVQQVSLSRVHEPECLSVIPGTGDSKKASCTLGRGKRRRLNEADSWIISTTMPFDDGYEWRKYGEKKINGCNFTRNYFRCSYKYDRGCQARKQIQQKDNKEPPTFEVIYNNKHTCRCTPIANKCNMDNDIPLQSRCNTADVIRQNGNATHKKETEQSPVTVDVGSFLLNQTVYPEAFPVSSNYGVTIAPCYALDPPSTSIANALPNTAVMSCDEYLNLGQHESLEDNALFYDPGIDLLLDSFNYH</sequence>
<evidence type="ECO:0000313" key="8">
    <source>
        <dbReference type="Proteomes" id="UP000324897"/>
    </source>
</evidence>
<evidence type="ECO:0000256" key="2">
    <source>
        <dbReference type="ARBA" id="ARBA00023015"/>
    </source>
</evidence>
<keyword evidence="2" id="KW-0805">Transcription regulation</keyword>
<comment type="caution">
    <text evidence="7">The sequence shown here is derived from an EMBL/GenBank/DDBJ whole genome shotgun (WGS) entry which is preliminary data.</text>
</comment>
<feature type="domain" description="WRKY" evidence="6">
    <location>
        <begin position="206"/>
        <end position="270"/>
    </location>
</feature>
<keyword evidence="3" id="KW-0238">DNA-binding</keyword>
<proteinExistence type="predicted"/>
<keyword evidence="4" id="KW-0804">Transcription</keyword>
<feature type="non-terminal residue" evidence="7">
    <location>
        <position position="1"/>
    </location>
</feature>
<keyword evidence="5" id="KW-0539">Nucleus</keyword>
<keyword evidence="8" id="KW-1185">Reference proteome</keyword>
<dbReference type="EMBL" id="RWGY01000013">
    <property type="protein sequence ID" value="TVU25894.1"/>
    <property type="molecule type" value="Genomic_DNA"/>
</dbReference>
<dbReference type="SUPFAM" id="SSF118290">
    <property type="entry name" value="WRKY DNA-binding domain"/>
    <property type="match status" value="1"/>
</dbReference>
<dbReference type="GO" id="GO:0043565">
    <property type="term" value="F:sequence-specific DNA binding"/>
    <property type="evidence" value="ECO:0007669"/>
    <property type="project" value="InterPro"/>
</dbReference>
<dbReference type="PROSITE" id="PS50811">
    <property type="entry name" value="WRKY"/>
    <property type="match status" value="1"/>
</dbReference>
<organism evidence="7 8">
    <name type="scientific">Eragrostis curvula</name>
    <name type="common">weeping love grass</name>
    <dbReference type="NCBI Taxonomy" id="38414"/>
    <lineage>
        <taxon>Eukaryota</taxon>
        <taxon>Viridiplantae</taxon>
        <taxon>Streptophyta</taxon>
        <taxon>Embryophyta</taxon>
        <taxon>Tracheophyta</taxon>
        <taxon>Spermatophyta</taxon>
        <taxon>Magnoliopsida</taxon>
        <taxon>Liliopsida</taxon>
        <taxon>Poales</taxon>
        <taxon>Poaceae</taxon>
        <taxon>PACMAD clade</taxon>
        <taxon>Chloridoideae</taxon>
        <taxon>Eragrostideae</taxon>
        <taxon>Eragrostidinae</taxon>
        <taxon>Eragrostis</taxon>
    </lineage>
</organism>